<dbReference type="EMBL" id="BAABME010003111">
    <property type="protein sequence ID" value="GAA0157457.1"/>
    <property type="molecule type" value="Genomic_DNA"/>
</dbReference>
<dbReference type="SUPFAM" id="SSF110857">
    <property type="entry name" value="Gamma-glutamyl cyclotransferase-like"/>
    <property type="match status" value="1"/>
</dbReference>
<evidence type="ECO:0000313" key="8">
    <source>
        <dbReference type="Proteomes" id="UP001454036"/>
    </source>
</evidence>
<dbReference type="GO" id="GO:0061929">
    <property type="term" value="F:gamma-glutamylaminecyclotransferase activity"/>
    <property type="evidence" value="ECO:0007669"/>
    <property type="project" value="InterPro"/>
</dbReference>
<dbReference type="GO" id="GO:0016746">
    <property type="term" value="F:acyltransferase activity"/>
    <property type="evidence" value="ECO:0007669"/>
    <property type="project" value="UniProtKB-KW"/>
</dbReference>
<dbReference type="Gene3D" id="3.10.490.10">
    <property type="entry name" value="Gamma-glutamyl cyclotransferase-like"/>
    <property type="match status" value="1"/>
</dbReference>
<dbReference type="CDD" id="cd06661">
    <property type="entry name" value="GGCT_like"/>
    <property type="match status" value="1"/>
</dbReference>
<evidence type="ECO:0000256" key="3">
    <source>
        <dbReference type="ARBA" id="ARBA00023315"/>
    </source>
</evidence>
<dbReference type="InterPro" id="IPR036568">
    <property type="entry name" value="GGCT-like_sf"/>
</dbReference>
<evidence type="ECO:0000256" key="4">
    <source>
        <dbReference type="PIRSR" id="PIRSR639126-1"/>
    </source>
</evidence>
<evidence type="ECO:0000256" key="5">
    <source>
        <dbReference type="RuleBase" id="RU367036"/>
    </source>
</evidence>
<protein>
    <recommendedName>
        <fullName evidence="5">Gamma-glutamylcyclotransferase family protein</fullName>
    </recommendedName>
</protein>
<sequence length="189" mass="21154">MGREDAVHRPSTSSYPPNLHHLIFSYGTLKHGFSNHTLLSDLIATHNAAFLGHYTTTIPLPLVCGPFKVPFLLNLPHLPHTTRVSGELYSLSPSALSVIDELEGVSKGHYERLPLNVVEEGGEGEVVEVEAYYAHRSYAEEMWRRSGERGFGCYTEVEAKGYVRRKDRPKGVTFLEHIRTFLNSSDASD</sequence>
<dbReference type="Proteomes" id="UP001454036">
    <property type="component" value="Unassembled WGS sequence"/>
</dbReference>
<comment type="function">
    <text evidence="1">Putative gamma-glutamylcyclotransferase.</text>
</comment>
<accession>A0AAV3Q2Q3</accession>
<name>A0AAV3Q2Q3_LITER</name>
<dbReference type="AlphaFoldDB" id="A0AAV3Q2Q3"/>
<evidence type="ECO:0000313" key="7">
    <source>
        <dbReference type="EMBL" id="GAA0157457.1"/>
    </source>
</evidence>
<dbReference type="InterPro" id="IPR009288">
    <property type="entry name" value="AIG2-like_dom"/>
</dbReference>
<proteinExistence type="inferred from homology"/>
<dbReference type="InterPro" id="IPR013024">
    <property type="entry name" value="GGCT-like"/>
</dbReference>
<dbReference type="PANTHER" id="PTHR12510:SF4">
    <property type="entry name" value="GAMMA-GLUTAMYLAMINECYCLOTRANSFERASE"/>
    <property type="match status" value="1"/>
</dbReference>
<evidence type="ECO:0000259" key="6">
    <source>
        <dbReference type="Pfam" id="PF06094"/>
    </source>
</evidence>
<keyword evidence="3" id="KW-0012">Acyltransferase</keyword>
<dbReference type="PANTHER" id="PTHR12510">
    <property type="entry name" value="TROPONIN C-AKIN-1 PROTEIN"/>
    <property type="match status" value="1"/>
</dbReference>
<gene>
    <name evidence="7" type="ORF">LIER_14717</name>
</gene>
<dbReference type="GO" id="GO:0005829">
    <property type="term" value="C:cytosol"/>
    <property type="evidence" value="ECO:0007669"/>
    <property type="project" value="TreeGrafter"/>
</dbReference>
<evidence type="ECO:0000256" key="1">
    <source>
        <dbReference type="ARBA" id="ARBA00002782"/>
    </source>
</evidence>
<evidence type="ECO:0000256" key="2">
    <source>
        <dbReference type="ARBA" id="ARBA00008861"/>
    </source>
</evidence>
<dbReference type="Pfam" id="PF06094">
    <property type="entry name" value="GGACT"/>
    <property type="match status" value="1"/>
</dbReference>
<keyword evidence="3" id="KW-0808">Transferase</keyword>
<keyword evidence="8" id="KW-1185">Reference proteome</keyword>
<dbReference type="InterPro" id="IPR039126">
    <property type="entry name" value="GGACT"/>
</dbReference>
<feature type="domain" description="Gamma-glutamylcyclotransferase AIG2-like" evidence="6">
    <location>
        <begin position="23"/>
        <end position="143"/>
    </location>
</feature>
<reference evidence="7 8" key="1">
    <citation type="submission" date="2024-01" db="EMBL/GenBank/DDBJ databases">
        <title>The complete chloroplast genome sequence of Lithospermum erythrorhizon: insights into the phylogenetic relationship among Boraginaceae species and the maternal lineages of purple gromwells.</title>
        <authorList>
            <person name="Okada T."/>
            <person name="Watanabe K."/>
        </authorList>
    </citation>
    <scope>NUCLEOTIDE SEQUENCE [LARGE SCALE GENOMIC DNA]</scope>
</reference>
<organism evidence="7 8">
    <name type="scientific">Lithospermum erythrorhizon</name>
    <name type="common">Purple gromwell</name>
    <name type="synonym">Lithospermum officinale var. erythrorhizon</name>
    <dbReference type="NCBI Taxonomy" id="34254"/>
    <lineage>
        <taxon>Eukaryota</taxon>
        <taxon>Viridiplantae</taxon>
        <taxon>Streptophyta</taxon>
        <taxon>Embryophyta</taxon>
        <taxon>Tracheophyta</taxon>
        <taxon>Spermatophyta</taxon>
        <taxon>Magnoliopsida</taxon>
        <taxon>eudicotyledons</taxon>
        <taxon>Gunneridae</taxon>
        <taxon>Pentapetalae</taxon>
        <taxon>asterids</taxon>
        <taxon>lamiids</taxon>
        <taxon>Boraginales</taxon>
        <taxon>Boraginaceae</taxon>
        <taxon>Boraginoideae</taxon>
        <taxon>Lithospermeae</taxon>
        <taxon>Lithospermum</taxon>
    </lineage>
</organism>
<comment type="caution">
    <text evidence="7">The sequence shown here is derived from an EMBL/GenBank/DDBJ whole genome shotgun (WGS) entry which is preliminary data.</text>
</comment>
<feature type="active site" description="Proton acceptor" evidence="4">
    <location>
        <position position="103"/>
    </location>
</feature>
<comment type="similarity">
    <text evidence="2 5">Belongs to the gamma-glutamylcyclotransferase family.</text>
</comment>